<feature type="compositionally biased region" description="Polar residues" evidence="1">
    <location>
        <begin position="85"/>
        <end position="97"/>
    </location>
</feature>
<reference evidence="2" key="1">
    <citation type="submission" date="2017-09" db="EMBL/GenBank/DDBJ databases">
        <title>Contemporary evolution of a Lepidopteran species, Heliothis virescens, in response to modern agricultural practices.</title>
        <authorList>
            <person name="Fritz M.L."/>
            <person name="Deyonke A.M."/>
            <person name="Papanicolaou A."/>
            <person name="Micinski S."/>
            <person name="Westbrook J."/>
            <person name="Gould F."/>
        </authorList>
    </citation>
    <scope>NUCLEOTIDE SEQUENCE [LARGE SCALE GENOMIC DNA]</scope>
    <source>
        <strain evidence="2">HvINT-</strain>
        <tissue evidence="2">Whole body</tissue>
    </source>
</reference>
<sequence>MGKRKKSTNSTTEGIVVKSKQVNDTCNLECNDNEPKNEETHTAPDVKPNKRKKKNQSQKNQGDPNKNKKIKFNEDDGEPVEVNIPTIQRQQTDQSEFSYEREEDIKDEDIDKFCDEIDEEDNKQYELWVKLLEEKLNPNKKKPK</sequence>
<proteinExistence type="predicted"/>
<feature type="compositionally biased region" description="Basic and acidic residues" evidence="1">
    <location>
        <begin position="98"/>
        <end position="110"/>
    </location>
</feature>
<dbReference type="EMBL" id="NWSH01000622">
    <property type="protein sequence ID" value="PCG75222.1"/>
    <property type="molecule type" value="Genomic_DNA"/>
</dbReference>
<feature type="compositionally biased region" description="Basic and acidic residues" evidence="1">
    <location>
        <begin position="33"/>
        <end position="48"/>
    </location>
</feature>
<gene>
    <name evidence="2" type="ORF">B5V51_12052</name>
</gene>
<dbReference type="AlphaFoldDB" id="A0A2A4JUZ8"/>
<comment type="caution">
    <text evidence="2">The sequence shown here is derived from an EMBL/GenBank/DDBJ whole genome shotgun (WGS) entry which is preliminary data.</text>
</comment>
<feature type="compositionally biased region" description="Polar residues" evidence="1">
    <location>
        <begin position="20"/>
        <end position="30"/>
    </location>
</feature>
<feature type="region of interest" description="Disordered" evidence="1">
    <location>
        <begin position="1"/>
        <end position="110"/>
    </location>
</feature>
<evidence type="ECO:0000313" key="2">
    <source>
        <dbReference type="EMBL" id="PCG75222.1"/>
    </source>
</evidence>
<name>A0A2A4JUZ8_HELVI</name>
<organism evidence="2">
    <name type="scientific">Heliothis virescens</name>
    <name type="common">Tobacco budworm moth</name>
    <dbReference type="NCBI Taxonomy" id="7102"/>
    <lineage>
        <taxon>Eukaryota</taxon>
        <taxon>Metazoa</taxon>
        <taxon>Ecdysozoa</taxon>
        <taxon>Arthropoda</taxon>
        <taxon>Hexapoda</taxon>
        <taxon>Insecta</taxon>
        <taxon>Pterygota</taxon>
        <taxon>Neoptera</taxon>
        <taxon>Endopterygota</taxon>
        <taxon>Lepidoptera</taxon>
        <taxon>Glossata</taxon>
        <taxon>Ditrysia</taxon>
        <taxon>Noctuoidea</taxon>
        <taxon>Noctuidae</taxon>
        <taxon>Heliothinae</taxon>
        <taxon>Heliothis</taxon>
    </lineage>
</organism>
<protein>
    <submittedName>
        <fullName evidence="2">Uncharacterized protein</fullName>
    </submittedName>
</protein>
<accession>A0A2A4JUZ8</accession>
<evidence type="ECO:0000256" key="1">
    <source>
        <dbReference type="SAM" id="MobiDB-lite"/>
    </source>
</evidence>